<dbReference type="CDD" id="cd00887">
    <property type="entry name" value="MoeA"/>
    <property type="match status" value="1"/>
</dbReference>
<reference evidence="9 10" key="1">
    <citation type="journal article" date="2014" name="Int. J. Syst. Evol. Microbiol.">
        <title>Complete genome sequence of Corynebacterium casei LMG S-19264T (=DSM 44701T), isolated from a smear-ripened cheese.</title>
        <authorList>
            <consortium name="US DOE Joint Genome Institute (JGI-PGF)"/>
            <person name="Walter F."/>
            <person name="Albersmeier A."/>
            <person name="Kalinowski J."/>
            <person name="Ruckert C."/>
        </authorList>
    </citation>
    <scope>NUCLEOTIDE SEQUENCE [LARGE SCALE GENOMIC DNA]</scope>
    <source>
        <strain evidence="9 10">CCM 8669</strain>
    </source>
</reference>
<dbReference type="Gene3D" id="2.40.340.10">
    <property type="entry name" value="MoeA, C-terminal, domain IV"/>
    <property type="match status" value="1"/>
</dbReference>
<dbReference type="InterPro" id="IPR001453">
    <property type="entry name" value="MoaB/Mog_dom"/>
</dbReference>
<dbReference type="SUPFAM" id="SSF53218">
    <property type="entry name" value="Molybdenum cofactor biosynthesis proteins"/>
    <property type="match status" value="1"/>
</dbReference>
<comment type="cofactor">
    <cofactor evidence="7">
        <name>Mg(2+)</name>
        <dbReference type="ChEBI" id="CHEBI:18420"/>
    </cofactor>
</comment>
<keyword evidence="5 7" id="KW-0501">Molybdenum cofactor biosynthesis</keyword>
<evidence type="ECO:0000256" key="5">
    <source>
        <dbReference type="ARBA" id="ARBA00023150"/>
    </source>
</evidence>
<evidence type="ECO:0000256" key="2">
    <source>
        <dbReference type="ARBA" id="ARBA00005046"/>
    </source>
</evidence>
<name>A0A917IRS7_9MICC</name>
<dbReference type="Pfam" id="PF00994">
    <property type="entry name" value="MoCF_biosynth"/>
    <property type="match status" value="1"/>
</dbReference>
<evidence type="ECO:0000256" key="7">
    <source>
        <dbReference type="RuleBase" id="RU365090"/>
    </source>
</evidence>
<dbReference type="InterPro" id="IPR005111">
    <property type="entry name" value="MoeA_C_domain_IV"/>
</dbReference>
<dbReference type="InterPro" id="IPR005110">
    <property type="entry name" value="MoeA_linker/N"/>
</dbReference>
<dbReference type="GO" id="GO:0046872">
    <property type="term" value="F:metal ion binding"/>
    <property type="evidence" value="ECO:0007669"/>
    <property type="project" value="UniProtKB-UniRule"/>
</dbReference>
<dbReference type="Gene3D" id="3.40.980.10">
    <property type="entry name" value="MoaB/Mog-like domain"/>
    <property type="match status" value="1"/>
</dbReference>
<comment type="catalytic activity">
    <reaction evidence="6">
        <text>adenylyl-molybdopterin + molybdate = Mo-molybdopterin + AMP + H(+)</text>
        <dbReference type="Rhea" id="RHEA:35047"/>
        <dbReference type="ChEBI" id="CHEBI:15378"/>
        <dbReference type="ChEBI" id="CHEBI:36264"/>
        <dbReference type="ChEBI" id="CHEBI:62727"/>
        <dbReference type="ChEBI" id="CHEBI:71302"/>
        <dbReference type="ChEBI" id="CHEBI:456215"/>
        <dbReference type="EC" id="2.10.1.1"/>
    </reaction>
</comment>
<evidence type="ECO:0000256" key="6">
    <source>
        <dbReference type="ARBA" id="ARBA00047317"/>
    </source>
</evidence>
<keyword evidence="4 7" id="KW-0500">Molybdenum</keyword>
<evidence type="ECO:0000313" key="10">
    <source>
        <dbReference type="Proteomes" id="UP000600171"/>
    </source>
</evidence>
<organism evidence="9 10">
    <name type="scientific">Rothia aerolata</name>
    <dbReference type="NCBI Taxonomy" id="1812262"/>
    <lineage>
        <taxon>Bacteria</taxon>
        <taxon>Bacillati</taxon>
        <taxon>Actinomycetota</taxon>
        <taxon>Actinomycetes</taxon>
        <taxon>Micrococcales</taxon>
        <taxon>Micrococcaceae</taxon>
        <taxon>Rothia</taxon>
    </lineage>
</organism>
<comment type="similarity">
    <text evidence="3 7">Belongs to the MoeA family.</text>
</comment>
<dbReference type="AlphaFoldDB" id="A0A917IRS7"/>
<dbReference type="Pfam" id="PF03454">
    <property type="entry name" value="MoeA_C"/>
    <property type="match status" value="1"/>
</dbReference>
<keyword evidence="7" id="KW-0479">Metal-binding</keyword>
<dbReference type="Gene3D" id="3.90.105.10">
    <property type="entry name" value="Molybdopterin biosynthesis moea protein, domain 2"/>
    <property type="match status" value="1"/>
</dbReference>
<comment type="function">
    <text evidence="1 7">Catalyzes the insertion of molybdate into adenylated molybdopterin with the concomitant release of AMP.</text>
</comment>
<keyword evidence="7" id="KW-0808">Transferase</keyword>
<accession>A0A917IRS7</accession>
<comment type="pathway">
    <text evidence="2 7">Cofactor biosynthesis; molybdopterin biosynthesis.</text>
</comment>
<sequence>MHHTPWNEAISAAFRLGASSQKTARLPLDQTLGRVLAEDVHTPIPLPHYDSSAMDGYAVAGTPPWALKTQVFADEKVNRHKQTLELHPGEATPILTGGLIPPGTEAVLRVESAVLSEDGAVLDSSAGAPAPGQDMRRAGEELAEGSLAARAGQTITSRLLAFLAVCGFDTLPVFTAPAVSIAYTGNEVITEGIPGPGEVRDAYSVQFPAIFSALGARVESTARLHDDWQEFTAWFEETRGSELLVLTGGSSTSEVDMLRKIIAELGGTYAFEAVSARPGHPCLMAVLPDSRVVLGLPGNPLAAHTSLYSYLPAFVAGRNGQEEPARELVALTEPVPAFRKKDDRLLPAIVSGDSAQPLLHNARSHMLSDFARANALVRVPPQGTAAGEQVEMIPLVI</sequence>
<dbReference type="SUPFAM" id="SSF63867">
    <property type="entry name" value="MoeA C-terminal domain-like"/>
    <property type="match status" value="1"/>
</dbReference>
<dbReference type="PANTHER" id="PTHR10192">
    <property type="entry name" value="MOLYBDOPTERIN BIOSYNTHESIS PROTEIN"/>
    <property type="match status" value="1"/>
</dbReference>
<feature type="domain" description="MoaB/Mog" evidence="8">
    <location>
        <begin position="180"/>
        <end position="317"/>
    </location>
</feature>
<dbReference type="GO" id="GO:0061599">
    <property type="term" value="F:molybdopterin molybdotransferase activity"/>
    <property type="evidence" value="ECO:0007669"/>
    <property type="project" value="UniProtKB-UniRule"/>
</dbReference>
<dbReference type="SUPFAM" id="SSF63882">
    <property type="entry name" value="MoeA N-terminal region -like"/>
    <property type="match status" value="1"/>
</dbReference>
<dbReference type="RefSeq" id="WP_188359114.1">
    <property type="nucleotide sequence ID" value="NZ_BMDC01000001.1"/>
</dbReference>
<dbReference type="Gene3D" id="2.170.190.11">
    <property type="entry name" value="Molybdopterin biosynthesis moea protein, domain 3"/>
    <property type="match status" value="1"/>
</dbReference>
<gene>
    <name evidence="9" type="ORF">GCM10007359_09130</name>
</gene>
<keyword evidence="7" id="KW-0460">Magnesium</keyword>
<dbReference type="Proteomes" id="UP000600171">
    <property type="component" value="Unassembled WGS sequence"/>
</dbReference>
<dbReference type="InterPro" id="IPR036688">
    <property type="entry name" value="MoeA_C_domain_IV_sf"/>
</dbReference>
<evidence type="ECO:0000256" key="3">
    <source>
        <dbReference type="ARBA" id="ARBA00010763"/>
    </source>
</evidence>
<evidence type="ECO:0000256" key="4">
    <source>
        <dbReference type="ARBA" id="ARBA00022505"/>
    </source>
</evidence>
<dbReference type="EMBL" id="BMDC01000001">
    <property type="protein sequence ID" value="GGH60697.1"/>
    <property type="molecule type" value="Genomic_DNA"/>
</dbReference>
<dbReference type="InterPro" id="IPR036425">
    <property type="entry name" value="MoaB/Mog-like_dom_sf"/>
</dbReference>
<dbReference type="EC" id="2.10.1.1" evidence="7"/>
<comment type="caution">
    <text evidence="9">The sequence shown here is derived from an EMBL/GenBank/DDBJ whole genome shotgun (WGS) entry which is preliminary data.</text>
</comment>
<evidence type="ECO:0000259" key="8">
    <source>
        <dbReference type="SMART" id="SM00852"/>
    </source>
</evidence>
<evidence type="ECO:0000256" key="1">
    <source>
        <dbReference type="ARBA" id="ARBA00002901"/>
    </source>
</evidence>
<proteinExistence type="inferred from homology"/>
<dbReference type="InterPro" id="IPR038987">
    <property type="entry name" value="MoeA-like"/>
</dbReference>
<keyword evidence="10" id="KW-1185">Reference proteome</keyword>
<evidence type="ECO:0000313" key="9">
    <source>
        <dbReference type="EMBL" id="GGH60697.1"/>
    </source>
</evidence>
<dbReference type="InterPro" id="IPR036135">
    <property type="entry name" value="MoeA_linker/N_sf"/>
</dbReference>
<dbReference type="GO" id="GO:0006777">
    <property type="term" value="P:Mo-molybdopterin cofactor biosynthetic process"/>
    <property type="evidence" value="ECO:0007669"/>
    <property type="project" value="UniProtKB-UniRule"/>
</dbReference>
<dbReference type="PANTHER" id="PTHR10192:SF5">
    <property type="entry name" value="GEPHYRIN"/>
    <property type="match status" value="1"/>
</dbReference>
<dbReference type="GO" id="GO:0005829">
    <property type="term" value="C:cytosol"/>
    <property type="evidence" value="ECO:0007669"/>
    <property type="project" value="TreeGrafter"/>
</dbReference>
<dbReference type="Pfam" id="PF03453">
    <property type="entry name" value="MoeA_N"/>
    <property type="match status" value="1"/>
</dbReference>
<dbReference type="SMART" id="SM00852">
    <property type="entry name" value="MoCF_biosynth"/>
    <property type="match status" value="1"/>
</dbReference>
<protein>
    <recommendedName>
        <fullName evidence="7">Molybdopterin molybdenumtransferase</fullName>
        <ecNumber evidence="7">2.10.1.1</ecNumber>
    </recommendedName>
</protein>